<name>A0ABT8M7D0_9EURY</name>
<dbReference type="EMBL" id="VCYH01000001">
    <property type="protein sequence ID" value="MDN7023837.1"/>
    <property type="molecule type" value="Genomic_DNA"/>
</dbReference>
<feature type="domain" description="YhcG N-terminal" evidence="1">
    <location>
        <begin position="35"/>
        <end position="85"/>
    </location>
</feature>
<evidence type="ECO:0000259" key="1">
    <source>
        <dbReference type="Pfam" id="PF17761"/>
    </source>
</evidence>
<dbReference type="Pfam" id="PF17761">
    <property type="entry name" value="DUF1016_N"/>
    <property type="match status" value="1"/>
</dbReference>
<gene>
    <name evidence="2" type="ORF">FGU65_02830</name>
</gene>
<accession>A0ABT8M7D0</accession>
<protein>
    <submittedName>
        <fullName evidence="2">DUF1016 domain-containing protein</fullName>
    </submittedName>
</protein>
<comment type="caution">
    <text evidence="2">The sequence shown here is derived from an EMBL/GenBank/DDBJ whole genome shotgun (WGS) entry which is preliminary data.</text>
</comment>
<dbReference type="InterPro" id="IPR041527">
    <property type="entry name" value="YhcG_N"/>
</dbReference>
<evidence type="ECO:0000313" key="2">
    <source>
        <dbReference type="EMBL" id="MDN7023837.1"/>
    </source>
</evidence>
<evidence type="ECO:0000313" key="3">
    <source>
        <dbReference type="Proteomes" id="UP001168338"/>
    </source>
</evidence>
<keyword evidence="3" id="KW-1185">Reference proteome</keyword>
<reference evidence="2" key="1">
    <citation type="submission" date="2019-05" db="EMBL/GenBank/DDBJ databases">
        <title>Methanoculleus sp. FWC-SCC1, a methanogenic archaeon isolated from deep marine cold seep.</title>
        <authorList>
            <person name="Chen Y.-W."/>
            <person name="Chen S.-C."/>
            <person name="Teng N.-H."/>
            <person name="Lai M.-C."/>
        </authorList>
    </citation>
    <scope>NUCLEOTIDE SEQUENCE</scope>
    <source>
        <strain evidence="2">FWC-SCC1</strain>
    </source>
</reference>
<organism evidence="2 3">
    <name type="scientific">Methanoculleus frigidifontis</name>
    <dbReference type="NCBI Taxonomy" id="2584085"/>
    <lineage>
        <taxon>Archaea</taxon>
        <taxon>Methanobacteriati</taxon>
        <taxon>Methanobacteriota</taxon>
        <taxon>Stenosarchaea group</taxon>
        <taxon>Methanomicrobia</taxon>
        <taxon>Methanomicrobiales</taxon>
        <taxon>Methanomicrobiaceae</taxon>
        <taxon>Methanoculleus</taxon>
    </lineage>
</organism>
<proteinExistence type="predicted"/>
<sequence>MLQSGSLPFSRALSHVPFLRSMPSGMSGSSMHVGLLYWHIGDRIGRDVLKKERAPYGKRILSTVSKELIAGYGSGYRQPSLRSLSAITCASMPPCRGSSPSEKR</sequence>
<dbReference type="Proteomes" id="UP001168338">
    <property type="component" value="Unassembled WGS sequence"/>
</dbReference>